<sequence>MGEEKLWTAQRRGQQLNGRAPLMPWPSLQSSLMPWQRGKDRQPLERDVALALAAEGPGDACSATEQPDPLGSERSTDASSPVEDLAGVRERRPRTSEEIRCKSELVNYRVDYPPPVLHNGKIGSKGSYYPLVIHIVDAISGKDRQLQAFKMMLVGIKHSCDEQRVQSSSILLFKNC</sequence>
<dbReference type="HOGENOM" id="CLU_1527634_0_0_1"/>
<evidence type="ECO:0000313" key="3">
    <source>
        <dbReference type="Proteomes" id="UP000008022"/>
    </source>
</evidence>
<dbReference type="AlphaFoldDB" id="A0A0E0Q506"/>
<name>A0A0E0Q506_ORYRU</name>
<proteinExistence type="predicted"/>
<keyword evidence="3" id="KW-1185">Reference proteome</keyword>
<protein>
    <submittedName>
        <fullName evidence="2">Uncharacterized protein</fullName>
    </submittedName>
</protein>
<feature type="compositionally biased region" description="Basic and acidic residues" evidence="1">
    <location>
        <begin position="86"/>
        <end position="95"/>
    </location>
</feature>
<evidence type="ECO:0000256" key="1">
    <source>
        <dbReference type="SAM" id="MobiDB-lite"/>
    </source>
</evidence>
<reference evidence="2" key="2">
    <citation type="submission" date="2015-06" db="UniProtKB">
        <authorList>
            <consortium name="EnsemblPlants"/>
        </authorList>
    </citation>
    <scope>IDENTIFICATION</scope>
</reference>
<organism evidence="2 3">
    <name type="scientific">Oryza rufipogon</name>
    <name type="common">Brownbeard rice</name>
    <name type="synonym">Asian wild rice</name>
    <dbReference type="NCBI Taxonomy" id="4529"/>
    <lineage>
        <taxon>Eukaryota</taxon>
        <taxon>Viridiplantae</taxon>
        <taxon>Streptophyta</taxon>
        <taxon>Embryophyta</taxon>
        <taxon>Tracheophyta</taxon>
        <taxon>Spermatophyta</taxon>
        <taxon>Magnoliopsida</taxon>
        <taxon>Liliopsida</taxon>
        <taxon>Poales</taxon>
        <taxon>Poaceae</taxon>
        <taxon>BOP clade</taxon>
        <taxon>Oryzoideae</taxon>
        <taxon>Oryzeae</taxon>
        <taxon>Oryzinae</taxon>
        <taxon>Oryza</taxon>
    </lineage>
</organism>
<feature type="region of interest" description="Disordered" evidence="1">
    <location>
        <begin position="1"/>
        <end position="95"/>
    </location>
</feature>
<evidence type="ECO:0000313" key="2">
    <source>
        <dbReference type="EnsemblPlants" id="ORUFI07G05490.1"/>
    </source>
</evidence>
<feature type="compositionally biased region" description="Basic and acidic residues" evidence="1">
    <location>
        <begin position="37"/>
        <end position="48"/>
    </location>
</feature>
<accession>A0A0E0Q506</accession>
<dbReference type="Gramene" id="ORUFI07G05490.1">
    <property type="protein sequence ID" value="ORUFI07G05490.1"/>
    <property type="gene ID" value="ORUFI07G05490"/>
</dbReference>
<dbReference type="Proteomes" id="UP000008022">
    <property type="component" value="Unassembled WGS sequence"/>
</dbReference>
<reference evidence="3" key="1">
    <citation type="submission" date="2013-06" db="EMBL/GenBank/DDBJ databases">
        <authorList>
            <person name="Zhao Q."/>
        </authorList>
    </citation>
    <scope>NUCLEOTIDE SEQUENCE</scope>
    <source>
        <strain evidence="3">cv. W1943</strain>
    </source>
</reference>
<dbReference type="EnsemblPlants" id="ORUFI07G05490.1">
    <property type="protein sequence ID" value="ORUFI07G05490.1"/>
    <property type="gene ID" value="ORUFI07G05490"/>
</dbReference>